<evidence type="ECO:0000256" key="3">
    <source>
        <dbReference type="ARBA" id="ARBA00022833"/>
    </source>
</evidence>
<dbReference type="EMBL" id="JAQGDS010000004">
    <property type="protein sequence ID" value="KAJ6261122.1"/>
    <property type="molecule type" value="Genomic_DNA"/>
</dbReference>
<dbReference type="PROSITE" id="PS50865">
    <property type="entry name" value="ZF_MYND_2"/>
    <property type="match status" value="1"/>
</dbReference>
<dbReference type="Gene3D" id="6.10.140.2220">
    <property type="match status" value="1"/>
</dbReference>
<name>A0AAD6IZE5_DREDA</name>
<reference evidence="7" key="1">
    <citation type="submission" date="2023-01" db="EMBL/GenBank/DDBJ databases">
        <title>The chitinases involved in constricting ring structure development in the nematode-trapping fungus Drechslerella dactyloides.</title>
        <authorList>
            <person name="Wang R."/>
            <person name="Zhang L."/>
            <person name="Tang P."/>
            <person name="Li S."/>
            <person name="Liang L."/>
        </authorList>
    </citation>
    <scope>NUCLEOTIDE SEQUENCE</scope>
    <source>
        <strain evidence="7">YMF1.00031</strain>
    </source>
</reference>
<feature type="domain" description="MYND-type" evidence="6">
    <location>
        <begin position="290"/>
        <end position="327"/>
    </location>
</feature>
<evidence type="ECO:0000259" key="6">
    <source>
        <dbReference type="PROSITE" id="PS50865"/>
    </source>
</evidence>
<evidence type="ECO:0000256" key="5">
    <source>
        <dbReference type="SAM" id="MobiDB-lite"/>
    </source>
</evidence>
<comment type="caution">
    <text evidence="7">The sequence shown here is derived from an EMBL/GenBank/DDBJ whole genome shotgun (WGS) entry which is preliminary data.</text>
</comment>
<accession>A0AAD6IZE5</accession>
<evidence type="ECO:0000313" key="7">
    <source>
        <dbReference type="EMBL" id="KAJ6261122.1"/>
    </source>
</evidence>
<proteinExistence type="predicted"/>
<dbReference type="InterPro" id="IPR002893">
    <property type="entry name" value="Znf_MYND"/>
</dbReference>
<sequence>MLAIDDNDVLVLQLGDPSVGQAIRHRHGEFLKTLKTRFGACIITDADKATRHLLRYAPTFILAVDYAFANRSNRPLQESVACAVRNGSVLLLCCDFAPGVTPRAFKTMILNVFNLGWEFGHLHKAVYSLHGPCDEIIGVAEMPDVEPEILTTAIPVWDVEVTSRLYIDHMHERSTKEKDAAAIAFEKLENGFIGYVGDIRNVPGTQAIIFTFMQNILMKVFAPKLVLPKNPRYRVASNTTTASTIQSSPALTPQVATPKSESSTPIPTAEFLSKHKKDRNITPLNQRGPCLACNKASTTRACSMCKSVFFCSSSCQSIAWKAHKEVCPANRITLAQAIEFAEDGNPTPLVKEMIHIHERRVAIERLIDAYRLRIEDLHNISHIDAGHYKQPPGHAPPQPPHMEEFITFLRHMQETVQIVRPHWWDLAAQTECEDLARNHLLRMYIGRKADEEEIITHYGGQTLMPKALRILGDVLYGAKVPMPVEPQGEDFDRLERRAARSSWDEKQRELYRYYLQQEQKNMRRK</sequence>
<feature type="region of interest" description="Disordered" evidence="5">
    <location>
        <begin position="238"/>
        <end position="266"/>
    </location>
</feature>
<evidence type="ECO:0000256" key="2">
    <source>
        <dbReference type="ARBA" id="ARBA00022771"/>
    </source>
</evidence>
<evidence type="ECO:0000313" key="8">
    <source>
        <dbReference type="Proteomes" id="UP001221413"/>
    </source>
</evidence>
<dbReference type="AlphaFoldDB" id="A0AAD6IZE5"/>
<organism evidence="7 8">
    <name type="scientific">Drechslerella dactyloides</name>
    <name type="common">Nematode-trapping fungus</name>
    <name type="synonym">Arthrobotrys dactyloides</name>
    <dbReference type="NCBI Taxonomy" id="74499"/>
    <lineage>
        <taxon>Eukaryota</taxon>
        <taxon>Fungi</taxon>
        <taxon>Dikarya</taxon>
        <taxon>Ascomycota</taxon>
        <taxon>Pezizomycotina</taxon>
        <taxon>Orbiliomycetes</taxon>
        <taxon>Orbiliales</taxon>
        <taxon>Orbiliaceae</taxon>
        <taxon>Drechslerella</taxon>
    </lineage>
</organism>
<dbReference type="SUPFAM" id="SSF144232">
    <property type="entry name" value="HIT/MYND zinc finger-like"/>
    <property type="match status" value="1"/>
</dbReference>
<dbReference type="Proteomes" id="UP001221413">
    <property type="component" value="Unassembled WGS sequence"/>
</dbReference>
<dbReference type="Pfam" id="PF01753">
    <property type="entry name" value="zf-MYND"/>
    <property type="match status" value="1"/>
</dbReference>
<keyword evidence="1" id="KW-0479">Metal-binding</keyword>
<keyword evidence="8" id="KW-1185">Reference proteome</keyword>
<dbReference type="GO" id="GO:0008270">
    <property type="term" value="F:zinc ion binding"/>
    <property type="evidence" value="ECO:0007669"/>
    <property type="project" value="UniProtKB-KW"/>
</dbReference>
<gene>
    <name evidence="7" type="ORF">Dda_3787</name>
</gene>
<keyword evidence="2 4" id="KW-0863">Zinc-finger</keyword>
<dbReference type="PROSITE" id="PS01360">
    <property type="entry name" value="ZF_MYND_1"/>
    <property type="match status" value="1"/>
</dbReference>
<keyword evidence="3" id="KW-0862">Zinc</keyword>
<evidence type="ECO:0000256" key="1">
    <source>
        <dbReference type="ARBA" id="ARBA00022723"/>
    </source>
</evidence>
<protein>
    <recommendedName>
        <fullName evidence="6">MYND-type domain-containing protein</fullName>
    </recommendedName>
</protein>
<evidence type="ECO:0000256" key="4">
    <source>
        <dbReference type="PROSITE-ProRule" id="PRU00134"/>
    </source>
</evidence>